<keyword evidence="1" id="KW-0436">Ligase</keyword>
<dbReference type="PANTHER" id="PTHR43785">
    <property type="entry name" value="GAMMA-GLUTAMYLPUTRESCINE SYNTHETASE"/>
    <property type="match status" value="1"/>
</dbReference>
<dbReference type="STRING" id="1359163.NLO413_0932"/>
<evidence type="ECO:0000256" key="1">
    <source>
        <dbReference type="ARBA" id="ARBA00022598"/>
    </source>
</evidence>
<dbReference type="AlphaFoldDB" id="A0A0F3NRK7"/>
<gene>
    <name evidence="5" type="ORF">NLO413_0932</name>
</gene>
<evidence type="ECO:0000256" key="3">
    <source>
        <dbReference type="RuleBase" id="RU000384"/>
    </source>
</evidence>
<organism evidence="5 6">
    <name type="scientific">Candidatus Neoehrlichia procyonis str. RAC413</name>
    <dbReference type="NCBI Taxonomy" id="1359163"/>
    <lineage>
        <taxon>Bacteria</taxon>
        <taxon>Pseudomonadati</taxon>
        <taxon>Pseudomonadota</taxon>
        <taxon>Alphaproteobacteria</taxon>
        <taxon>Rickettsiales</taxon>
        <taxon>Anaplasmataceae</taxon>
        <taxon>Candidatus Neoehrlichia</taxon>
    </lineage>
</organism>
<evidence type="ECO:0000313" key="5">
    <source>
        <dbReference type="EMBL" id="KJV69539.1"/>
    </source>
</evidence>
<comment type="caution">
    <text evidence="5">The sequence shown here is derived from an EMBL/GenBank/DDBJ whole genome shotgun (WGS) entry which is preliminary data.</text>
</comment>
<reference evidence="5 6" key="1">
    <citation type="submission" date="2015-02" db="EMBL/GenBank/DDBJ databases">
        <title>Genome Sequencing of Rickettsiales.</title>
        <authorList>
            <person name="Daugherty S.C."/>
            <person name="Su Q."/>
            <person name="Abolude K."/>
            <person name="Beier-Sexton M."/>
            <person name="Carlyon J.A."/>
            <person name="Carter R."/>
            <person name="Day N.P."/>
            <person name="Dumler S.J."/>
            <person name="Dyachenko V."/>
            <person name="Godinez A."/>
            <person name="Kurtti T.J."/>
            <person name="Lichay M."/>
            <person name="Mullins K.E."/>
            <person name="Ott S."/>
            <person name="Pappas-Brown V."/>
            <person name="Paris D.H."/>
            <person name="Patel P."/>
            <person name="Richards A.L."/>
            <person name="Sadzewicz L."/>
            <person name="Sears K."/>
            <person name="Seidman D."/>
            <person name="Sengamalay N."/>
            <person name="Stenos J."/>
            <person name="Tallon L.J."/>
            <person name="Vincent G."/>
            <person name="Fraser C.M."/>
            <person name="Munderloh U."/>
            <person name="Dunning-Hotopp J.C."/>
        </authorList>
    </citation>
    <scope>NUCLEOTIDE SEQUENCE [LARGE SCALE GENOMIC DNA]</scope>
    <source>
        <strain evidence="5 6">RAC413</strain>
    </source>
</reference>
<proteinExistence type="inferred from homology"/>
<dbReference type="Proteomes" id="UP000033562">
    <property type="component" value="Unassembled WGS sequence"/>
</dbReference>
<accession>A0A0F3NRK7</accession>
<dbReference type="EMBL" id="LANX01000001">
    <property type="protein sequence ID" value="KJV69539.1"/>
    <property type="molecule type" value="Genomic_DNA"/>
</dbReference>
<dbReference type="SMART" id="SM01230">
    <property type="entry name" value="Gln-synt_C"/>
    <property type="match status" value="1"/>
</dbReference>
<dbReference type="OrthoDB" id="9807095at2"/>
<dbReference type="PATRIC" id="fig|1359163.3.peg.905"/>
<dbReference type="PROSITE" id="PS51987">
    <property type="entry name" value="GS_CATALYTIC"/>
    <property type="match status" value="1"/>
</dbReference>
<evidence type="ECO:0000259" key="4">
    <source>
        <dbReference type="PROSITE" id="PS51987"/>
    </source>
</evidence>
<comment type="similarity">
    <text evidence="2 3">Belongs to the glutamine synthetase family.</text>
</comment>
<dbReference type="SUPFAM" id="SSF55931">
    <property type="entry name" value="Glutamine synthetase/guanido kinase"/>
    <property type="match status" value="1"/>
</dbReference>
<keyword evidence="6" id="KW-1185">Reference proteome</keyword>
<name>A0A0F3NRK7_9RICK</name>
<dbReference type="InterPro" id="IPR014746">
    <property type="entry name" value="Gln_synth/guanido_kin_cat_dom"/>
</dbReference>
<evidence type="ECO:0000313" key="6">
    <source>
        <dbReference type="Proteomes" id="UP000033562"/>
    </source>
</evidence>
<dbReference type="Pfam" id="PF00120">
    <property type="entry name" value="Gln-synt_C"/>
    <property type="match status" value="1"/>
</dbReference>
<protein>
    <submittedName>
        <fullName evidence="5">Glutamine synthetase, catalytic domain protein</fullName>
    </submittedName>
</protein>
<sequence length="266" mass="30348">MLHELLSYLIKKLKIIPEIGVELEFYFSKIEEHNLQSLIDIISSKITQLSCQITKEAHHFQYEIQTYHSNKIENLITDLLIVKEIIQEYTASFGGKANFFAKPYLNKAGNAFHIHVNLLNLHNENLFFNHNNCMSNTLLYCIGGLCSSIKKHMIFFAPRADSYLRYIHADINTPTTISWGGNNRSVAIRLPNITNNLSKCRIEHRVPGADCNYQNTVIAILQGIIHGIENKILPIPKTYGIASDPQYKLEKLPLNLQEATALNKQN</sequence>
<dbReference type="RefSeq" id="WP_045809224.1">
    <property type="nucleotide sequence ID" value="NZ_LANX01000001.1"/>
</dbReference>
<dbReference type="GO" id="GO:0004356">
    <property type="term" value="F:glutamine synthetase activity"/>
    <property type="evidence" value="ECO:0007669"/>
    <property type="project" value="InterPro"/>
</dbReference>
<feature type="domain" description="GS catalytic" evidence="4">
    <location>
        <begin position="1"/>
        <end position="266"/>
    </location>
</feature>
<dbReference type="PANTHER" id="PTHR43785:SF12">
    <property type="entry name" value="TYPE-1 GLUTAMINE SYNTHETASE 2"/>
    <property type="match status" value="1"/>
</dbReference>
<dbReference type="InterPro" id="IPR008146">
    <property type="entry name" value="Gln_synth_cat_dom"/>
</dbReference>
<evidence type="ECO:0000256" key="2">
    <source>
        <dbReference type="PROSITE-ProRule" id="PRU01331"/>
    </source>
</evidence>
<dbReference type="Gene3D" id="3.30.590.10">
    <property type="entry name" value="Glutamine synthetase/guanido kinase, catalytic domain"/>
    <property type="match status" value="1"/>
</dbReference>